<gene>
    <name evidence="1" type="ORF">PACTADRAFT_31188</name>
</gene>
<proteinExistence type="predicted"/>
<sequence length="134" mass="16201">MEPIISISDLIEFHKTHISENVPEINFDQEYSNEDGGNNLLSDDEQESFPTFHVNDLTNDFYNLERKSKNIKLNKDQLQYLLFRKEHLQKFKIEMNNFYQQRKIEHKEENEQDFKLNSHNSSEEIEIELDELDY</sequence>
<dbReference type="AlphaFoldDB" id="A0A1E4U177"/>
<dbReference type="EMBL" id="KV454011">
    <property type="protein sequence ID" value="ODV97754.1"/>
    <property type="molecule type" value="Genomic_DNA"/>
</dbReference>
<organism evidence="1 2">
    <name type="scientific">Pachysolen tannophilus NRRL Y-2460</name>
    <dbReference type="NCBI Taxonomy" id="669874"/>
    <lineage>
        <taxon>Eukaryota</taxon>
        <taxon>Fungi</taxon>
        <taxon>Dikarya</taxon>
        <taxon>Ascomycota</taxon>
        <taxon>Saccharomycotina</taxon>
        <taxon>Pichiomycetes</taxon>
        <taxon>Pachysolenaceae</taxon>
        <taxon>Pachysolen</taxon>
    </lineage>
</organism>
<dbReference type="Proteomes" id="UP000094236">
    <property type="component" value="Unassembled WGS sequence"/>
</dbReference>
<evidence type="ECO:0000313" key="2">
    <source>
        <dbReference type="Proteomes" id="UP000094236"/>
    </source>
</evidence>
<name>A0A1E4U177_PACTA</name>
<reference evidence="2" key="1">
    <citation type="submission" date="2016-05" db="EMBL/GenBank/DDBJ databases">
        <title>Comparative genomics of biotechnologically important yeasts.</title>
        <authorList>
            <consortium name="DOE Joint Genome Institute"/>
            <person name="Riley R."/>
            <person name="Haridas S."/>
            <person name="Wolfe K.H."/>
            <person name="Lopes M.R."/>
            <person name="Hittinger C.T."/>
            <person name="Goker M."/>
            <person name="Salamov A."/>
            <person name="Wisecaver J."/>
            <person name="Long T.M."/>
            <person name="Aerts A.L."/>
            <person name="Barry K."/>
            <person name="Choi C."/>
            <person name="Clum A."/>
            <person name="Coughlan A.Y."/>
            <person name="Deshpande S."/>
            <person name="Douglass A.P."/>
            <person name="Hanson S.J."/>
            <person name="Klenk H.-P."/>
            <person name="Labutti K."/>
            <person name="Lapidus A."/>
            <person name="Lindquist E."/>
            <person name="Lipzen A."/>
            <person name="Meier-Kolthoff J.P."/>
            <person name="Ohm R.A."/>
            <person name="Otillar R.P."/>
            <person name="Pangilinan J."/>
            <person name="Peng Y."/>
            <person name="Rokas A."/>
            <person name="Rosa C.A."/>
            <person name="Scheuner C."/>
            <person name="Sibirny A.A."/>
            <person name="Slot J.C."/>
            <person name="Stielow J.B."/>
            <person name="Sun H."/>
            <person name="Kurtzman C.P."/>
            <person name="Blackwell M."/>
            <person name="Grigoriev I.V."/>
            <person name="Jeffries T.W."/>
        </authorList>
    </citation>
    <scope>NUCLEOTIDE SEQUENCE [LARGE SCALE GENOMIC DNA]</scope>
    <source>
        <strain evidence="2">NRRL Y-2460</strain>
    </source>
</reference>
<protein>
    <submittedName>
        <fullName evidence="1">Uncharacterized protein</fullName>
    </submittedName>
</protein>
<evidence type="ECO:0000313" key="1">
    <source>
        <dbReference type="EMBL" id="ODV97754.1"/>
    </source>
</evidence>
<keyword evidence="2" id="KW-1185">Reference proteome</keyword>
<accession>A0A1E4U177</accession>